<comment type="caution">
    <text evidence="1">The sequence shown here is derived from an EMBL/GenBank/DDBJ whole genome shotgun (WGS) entry which is preliminary data.</text>
</comment>
<name>A0A7C0WSK4_9BACT</name>
<dbReference type="AlphaFoldDB" id="A0A7C0WSK4"/>
<dbReference type="Gene3D" id="3.20.20.210">
    <property type="match status" value="1"/>
</dbReference>
<evidence type="ECO:0000313" key="1">
    <source>
        <dbReference type="EMBL" id="HDL90354.1"/>
    </source>
</evidence>
<reference evidence="1" key="1">
    <citation type="journal article" date="2020" name="mSystems">
        <title>Genome- and Community-Level Interaction Insights into Carbon Utilization and Element Cycling Functions of Hydrothermarchaeota in Hydrothermal Sediment.</title>
        <authorList>
            <person name="Zhou Z."/>
            <person name="Liu Y."/>
            <person name="Xu W."/>
            <person name="Pan J."/>
            <person name="Luo Z.H."/>
            <person name="Li M."/>
        </authorList>
    </citation>
    <scope>NUCLEOTIDE SEQUENCE [LARGE SCALE GENOMIC DNA]</scope>
    <source>
        <strain evidence="1">HyVt-19</strain>
    </source>
</reference>
<protein>
    <recommendedName>
        <fullName evidence="2">Methionine synthase II (Cobalamin-independent)</fullName>
    </recommendedName>
</protein>
<proteinExistence type="predicted"/>
<accession>A0A7C0WSK4</accession>
<sequence>MTFRKSEHLRKSSSTQLQWTLGQINYWGVEKMMAPAWKPNCAPTMVGSMPHRNRKEVIEMILNRLDEIPVWPQLSPYKSEGMMVQYLEGLPGLIQEDDERYIFDTELPNFEEDLYRLYDAYVTVSGDESYRDVLKNFAFGPETGATFYAFTEALERHGKDYIALKGQVVGPFTLLSYLKDKNGRLALYNEKMQDVVPKHLVMKALWQAEELKKYSRRVIIFFDEPALAGYGSSAFISVSREFIEKMIAEMCSLLQSHGVMVGIHVCANTDWSLLLRSSVDIVNFDAYSYSDKFLLYSSDIRNFVQKGGYIAWGLVPTDESEKIWKESVESLEALLVKMIEDLSDKGLVKGDIFRSSLVTPSCGCGTLTVEDAEKVLDLLVTTVHRVRERFKV</sequence>
<evidence type="ECO:0008006" key="2">
    <source>
        <dbReference type="Google" id="ProtNLM"/>
    </source>
</evidence>
<dbReference type="Proteomes" id="UP000886355">
    <property type="component" value="Unassembled WGS sequence"/>
</dbReference>
<dbReference type="InterPro" id="IPR038071">
    <property type="entry name" value="UROD/MetE-like_sf"/>
</dbReference>
<dbReference type="SUPFAM" id="SSF51726">
    <property type="entry name" value="UROD/MetE-like"/>
    <property type="match status" value="1"/>
</dbReference>
<dbReference type="EMBL" id="DQZW01000262">
    <property type="protein sequence ID" value="HDL90354.1"/>
    <property type="molecule type" value="Genomic_DNA"/>
</dbReference>
<gene>
    <name evidence="1" type="ORF">ENG14_05575</name>
</gene>
<organism evidence="1">
    <name type="scientific">Thermodesulforhabdus norvegica</name>
    <dbReference type="NCBI Taxonomy" id="39841"/>
    <lineage>
        <taxon>Bacteria</taxon>
        <taxon>Pseudomonadati</taxon>
        <taxon>Thermodesulfobacteriota</taxon>
        <taxon>Syntrophobacteria</taxon>
        <taxon>Syntrophobacterales</taxon>
        <taxon>Thermodesulforhabdaceae</taxon>
        <taxon>Thermodesulforhabdus</taxon>
    </lineage>
</organism>